<dbReference type="RefSeq" id="WP_094569111.1">
    <property type="nucleotide sequence ID" value="NZ_CP022743.1"/>
</dbReference>
<evidence type="ECO:0000259" key="9">
    <source>
        <dbReference type="Pfam" id="PF22744"/>
    </source>
</evidence>
<dbReference type="Proteomes" id="UP000215002">
    <property type="component" value="Chromosome"/>
</dbReference>
<dbReference type="Pfam" id="PF04024">
    <property type="entry name" value="PspC"/>
    <property type="match status" value="1"/>
</dbReference>
<dbReference type="EMBL" id="CP022743">
    <property type="protein sequence ID" value="ASU32536.1"/>
    <property type="molecule type" value="Genomic_DNA"/>
</dbReference>
<dbReference type="AlphaFoldDB" id="A0A223NRU3"/>
<dbReference type="GO" id="GO:0005886">
    <property type="term" value="C:plasma membrane"/>
    <property type="evidence" value="ECO:0007669"/>
    <property type="project" value="UniProtKB-SubCell"/>
</dbReference>
<feature type="domain" description="PspC-related ToastRack" evidence="9">
    <location>
        <begin position="396"/>
        <end position="528"/>
    </location>
</feature>
<feature type="transmembrane region" description="Helical" evidence="6">
    <location>
        <begin position="285"/>
        <end position="309"/>
    </location>
</feature>
<feature type="domain" description="Phage shock protein PspC N-terminal" evidence="7">
    <location>
        <begin position="107"/>
        <end position="164"/>
    </location>
</feature>
<protein>
    <submittedName>
        <fullName evidence="10">Uncharacterized protein</fullName>
    </submittedName>
</protein>
<keyword evidence="3 6" id="KW-0812">Transmembrane</keyword>
<evidence type="ECO:0000256" key="6">
    <source>
        <dbReference type="SAM" id="Phobius"/>
    </source>
</evidence>
<dbReference type="InterPro" id="IPR054321">
    <property type="entry name" value="PspC-rel_TM"/>
</dbReference>
<dbReference type="InterPro" id="IPR054319">
    <property type="entry name" value="PspC-rel_ToastRack"/>
</dbReference>
<evidence type="ECO:0000313" key="11">
    <source>
        <dbReference type="Proteomes" id="UP000215002"/>
    </source>
</evidence>
<feature type="domain" description="PspC-related transmembrane region" evidence="8">
    <location>
        <begin position="208"/>
        <end position="344"/>
    </location>
</feature>
<proteinExistence type="predicted"/>
<dbReference type="OrthoDB" id="5772680at2"/>
<evidence type="ECO:0000259" key="8">
    <source>
        <dbReference type="Pfam" id="PF22571"/>
    </source>
</evidence>
<feature type="transmembrane region" description="Helical" evidence="6">
    <location>
        <begin position="134"/>
        <end position="161"/>
    </location>
</feature>
<dbReference type="Pfam" id="PF22571">
    <property type="entry name" value="LiaI-LiaF-TM_PspC"/>
    <property type="match status" value="1"/>
</dbReference>
<feature type="transmembrane region" description="Helical" evidence="6">
    <location>
        <begin position="237"/>
        <end position="265"/>
    </location>
</feature>
<keyword evidence="4 6" id="KW-1133">Transmembrane helix</keyword>
<dbReference type="PANTHER" id="PTHR33885">
    <property type="entry name" value="PHAGE SHOCK PROTEIN C"/>
    <property type="match status" value="1"/>
</dbReference>
<evidence type="ECO:0000259" key="7">
    <source>
        <dbReference type="Pfam" id="PF04024"/>
    </source>
</evidence>
<accession>A0A223NRU3</accession>
<keyword evidence="5 6" id="KW-0472">Membrane</keyword>
<sequence>MNKTIIININGIVFHIEEDAYEILKNYMTEVKRHFSNSADSLEITTDIENRIAEMFSEALEKENKQVIVEQDVNRIVEQMGSVADFEHAEGESNASAPFTPYNTEGRRLFRDPDDHLVAGVCSGIANYFDIDAVWIRILFAIFIAVGGTGFLLYIILWIVVPKAISRADKMAMKGEKQNLQGFKKNFEEEMSSMRQNLSNFGHEARPFVYKARDFVGDFFHHLGIFFNGAGKVLIKLIGVLVLLACFGFAIFLIVVFVASIGFGADMVNHMFPFRVIRNEFANNIFVSAFLVAIIPLLTIIMIIIKGIFNTGHVGKSTGTVFLVIWLCALGMLVFYAAKITSGFRDSASFTETVNLKATKGNTYYLKLNDIKYFSHEDSVRLDIKNHFRNMIVTDDEYNGFQNEPRSVTIHIEKSNVSHPVLEESFRASGPNYEAALFNARSTTYIFAQEDTLIKFDHTVRYKPNRSWHAEEVVLTLKVPLNAKVIIDQKLDNYVQDINLYDCRNLNKTDNKANFAVFTMTDNGLQCKVDTLVIKKDSLKKDSLKIDSVR</sequence>
<evidence type="ECO:0000256" key="2">
    <source>
        <dbReference type="ARBA" id="ARBA00022475"/>
    </source>
</evidence>
<name>A0A223NRU3_9SPHI</name>
<feature type="transmembrane region" description="Helical" evidence="6">
    <location>
        <begin position="321"/>
        <end position="338"/>
    </location>
</feature>
<dbReference type="KEGG" id="muc:MuYL_0633"/>
<keyword evidence="11" id="KW-1185">Reference proteome</keyword>
<organism evidence="10 11">
    <name type="scientific">Mucilaginibacter xinganensis</name>
    <dbReference type="NCBI Taxonomy" id="1234841"/>
    <lineage>
        <taxon>Bacteria</taxon>
        <taxon>Pseudomonadati</taxon>
        <taxon>Bacteroidota</taxon>
        <taxon>Sphingobacteriia</taxon>
        <taxon>Sphingobacteriales</taxon>
        <taxon>Sphingobacteriaceae</taxon>
        <taxon>Mucilaginibacter</taxon>
    </lineage>
</organism>
<reference evidence="10 11" key="1">
    <citation type="submission" date="2017-08" db="EMBL/GenBank/DDBJ databases">
        <title>Complete genome sequence of Mucilaginibacter sp. strain BJC16-A31.</title>
        <authorList>
            <consortium name="Henan University of Science and Technology"/>
            <person name="You X."/>
        </authorList>
    </citation>
    <scope>NUCLEOTIDE SEQUENCE [LARGE SCALE GENOMIC DNA]</scope>
    <source>
        <strain evidence="10 11">BJC16-A31</strain>
    </source>
</reference>
<evidence type="ECO:0000256" key="4">
    <source>
        <dbReference type="ARBA" id="ARBA00022989"/>
    </source>
</evidence>
<evidence type="ECO:0000256" key="3">
    <source>
        <dbReference type="ARBA" id="ARBA00022692"/>
    </source>
</evidence>
<comment type="subcellular location">
    <subcellularLocation>
        <location evidence="1">Cell membrane</location>
        <topology evidence="1">Single-pass membrane protein</topology>
    </subcellularLocation>
</comment>
<gene>
    <name evidence="10" type="ORF">MuYL_0633</name>
</gene>
<keyword evidence="2" id="KW-1003">Cell membrane</keyword>
<dbReference type="Pfam" id="PF22744">
    <property type="entry name" value="Toast-rack_PspC-Cterm"/>
    <property type="match status" value="1"/>
</dbReference>
<evidence type="ECO:0000256" key="5">
    <source>
        <dbReference type="ARBA" id="ARBA00023136"/>
    </source>
</evidence>
<evidence type="ECO:0000256" key="1">
    <source>
        <dbReference type="ARBA" id="ARBA00004162"/>
    </source>
</evidence>
<dbReference type="PANTHER" id="PTHR33885:SF3">
    <property type="entry name" value="PHAGE SHOCK PROTEIN C"/>
    <property type="match status" value="1"/>
</dbReference>
<dbReference type="InterPro" id="IPR007168">
    <property type="entry name" value="Phageshock_PspC_N"/>
</dbReference>
<dbReference type="InterPro" id="IPR052027">
    <property type="entry name" value="PspC"/>
</dbReference>
<evidence type="ECO:0000313" key="10">
    <source>
        <dbReference type="EMBL" id="ASU32536.1"/>
    </source>
</evidence>